<evidence type="ECO:0000313" key="2">
    <source>
        <dbReference type="EMBL" id="MBL7626187.1"/>
    </source>
</evidence>
<dbReference type="RefSeq" id="WP_202998681.1">
    <property type="nucleotide sequence ID" value="NZ_JADWYU010000142.1"/>
</dbReference>
<proteinExistence type="predicted"/>
<feature type="region of interest" description="Disordered" evidence="1">
    <location>
        <begin position="155"/>
        <end position="184"/>
    </location>
</feature>
<keyword evidence="3" id="KW-1185">Reference proteome</keyword>
<gene>
    <name evidence="2" type="ORF">I7412_03150</name>
</gene>
<feature type="region of interest" description="Disordered" evidence="1">
    <location>
        <begin position="109"/>
        <end position="128"/>
    </location>
</feature>
<accession>A0A937RAK5</accession>
<dbReference type="EMBL" id="JAEACQ010000123">
    <property type="protein sequence ID" value="MBL7626187.1"/>
    <property type="molecule type" value="Genomic_DNA"/>
</dbReference>
<comment type="caution">
    <text evidence="2">The sequence shown here is derived from an EMBL/GenBank/DDBJ whole genome shotgun (WGS) entry which is preliminary data.</text>
</comment>
<sequence>MPDPLTYGHLAETARGQAALAAVAPPPVGADEVVRDATELVGVLALVGRHARFLGRGAGPSNPALDLAWHVDQAVMALRSVLPAGRAGPGSVWAAPQDLLGTAHDLLSAQLGPRGEPRGPDAGALTHPGAVTAATGRLARLVVVVTDGAAARADHLRRHPLAAAPPTSPGDGPGRAPPRDADPSRVLRVARALDRLGNLRDAAATIGHSCDRPGLPAVLDEVTPLLGAQIGESFDLKLERLRHAAHVLTRPPVRSHHVTLTEFADLAAAISELTWKLADQARRHGPHPAQDAYAQVSTCAHRAALAWTALHQDVGRMRTLGFEGRQAARLAAGLRHQLNDAAATATAADLAALLRVARRAVVLLPDLATASDIAVRRLAGEGLLKSPLDAGQYGGPGLVTDDLLASYADTAAKSLRLVSACARLPGPQPTPGRAALLAATSPTTTVLTATRPPAPALPPLDRARQDHTTWLHDPHHGILTCDTDHLEQALCHPDPQLWDMLRPHARRLHLRGTESRITLAALVAIHAPEWLTPTSLAAQADSPISTATSAVSEPSAAPGQAASPPPVTDTGLGL</sequence>
<feature type="region of interest" description="Disordered" evidence="1">
    <location>
        <begin position="545"/>
        <end position="574"/>
    </location>
</feature>
<feature type="compositionally biased region" description="Low complexity" evidence="1">
    <location>
        <begin position="552"/>
        <end position="562"/>
    </location>
</feature>
<evidence type="ECO:0000256" key="1">
    <source>
        <dbReference type="SAM" id="MobiDB-lite"/>
    </source>
</evidence>
<dbReference type="Proteomes" id="UP000604475">
    <property type="component" value="Unassembled WGS sequence"/>
</dbReference>
<dbReference type="AlphaFoldDB" id="A0A937RAK5"/>
<protein>
    <submittedName>
        <fullName evidence="2">Uncharacterized protein</fullName>
    </submittedName>
</protein>
<evidence type="ECO:0000313" key="3">
    <source>
        <dbReference type="Proteomes" id="UP000604475"/>
    </source>
</evidence>
<name>A0A937RAK5_9ACTN</name>
<reference evidence="2" key="1">
    <citation type="submission" date="2020-12" db="EMBL/GenBank/DDBJ databases">
        <title>Genomic characterization of non-nitrogen-fixing Frankia strains.</title>
        <authorList>
            <person name="Carlos-Shanley C."/>
            <person name="Guerra T."/>
            <person name="Hahn D."/>
        </authorList>
    </citation>
    <scope>NUCLEOTIDE SEQUENCE</scope>
    <source>
        <strain evidence="2">CN6</strain>
    </source>
</reference>
<organism evidence="2 3">
    <name type="scientific">Frankia nepalensis</name>
    <dbReference type="NCBI Taxonomy" id="1836974"/>
    <lineage>
        <taxon>Bacteria</taxon>
        <taxon>Bacillati</taxon>
        <taxon>Actinomycetota</taxon>
        <taxon>Actinomycetes</taxon>
        <taxon>Frankiales</taxon>
        <taxon>Frankiaceae</taxon>
        <taxon>Frankia</taxon>
    </lineage>
</organism>